<dbReference type="GO" id="GO:0003700">
    <property type="term" value="F:DNA-binding transcription factor activity"/>
    <property type="evidence" value="ECO:0007669"/>
    <property type="project" value="InterPro"/>
</dbReference>
<evidence type="ECO:0000256" key="4">
    <source>
        <dbReference type="ARBA" id="ARBA00023163"/>
    </source>
</evidence>
<name>A0A5E4UZH5_9BURK</name>
<accession>A0A5E4UZH5</accession>
<dbReference type="InterPro" id="IPR036390">
    <property type="entry name" value="WH_DNA-bd_sf"/>
</dbReference>
<comment type="similarity">
    <text evidence="1">Belongs to the LysR transcriptional regulatory family.</text>
</comment>
<dbReference type="InterPro" id="IPR000847">
    <property type="entry name" value="LysR_HTH_N"/>
</dbReference>
<reference evidence="6 7" key="1">
    <citation type="submission" date="2019-08" db="EMBL/GenBank/DDBJ databases">
        <authorList>
            <person name="Peeters C."/>
        </authorList>
    </citation>
    <scope>NUCLEOTIDE SEQUENCE [LARGE SCALE GENOMIC DNA]</scope>
    <source>
        <strain evidence="6 7">LMG 30175</strain>
    </source>
</reference>
<dbReference type="GO" id="GO:0005829">
    <property type="term" value="C:cytosol"/>
    <property type="evidence" value="ECO:0007669"/>
    <property type="project" value="TreeGrafter"/>
</dbReference>
<keyword evidence="3" id="KW-0238">DNA-binding</keyword>
<dbReference type="PANTHER" id="PTHR30419">
    <property type="entry name" value="HTH-TYPE TRANSCRIPTIONAL REGULATOR YBHD"/>
    <property type="match status" value="1"/>
</dbReference>
<keyword evidence="7" id="KW-1185">Reference proteome</keyword>
<dbReference type="RefSeq" id="WP_224788706.1">
    <property type="nucleotide sequence ID" value="NZ_CABPRZ010000008.1"/>
</dbReference>
<evidence type="ECO:0000313" key="6">
    <source>
        <dbReference type="EMBL" id="VVE04734.1"/>
    </source>
</evidence>
<proteinExistence type="inferred from homology"/>
<dbReference type="GO" id="GO:0003677">
    <property type="term" value="F:DNA binding"/>
    <property type="evidence" value="ECO:0007669"/>
    <property type="project" value="UniProtKB-KW"/>
</dbReference>
<evidence type="ECO:0000259" key="5">
    <source>
        <dbReference type="PROSITE" id="PS50931"/>
    </source>
</evidence>
<dbReference type="PANTHER" id="PTHR30419:SF7">
    <property type="entry name" value="HTH-TYPE TRANSCRIPTIONAL REGULATOR TDCA"/>
    <property type="match status" value="1"/>
</dbReference>
<gene>
    <name evidence="6" type="ORF">PTE30175_02248</name>
</gene>
<evidence type="ECO:0000313" key="7">
    <source>
        <dbReference type="Proteomes" id="UP000414233"/>
    </source>
</evidence>
<protein>
    <submittedName>
        <fullName evidence="6">LysR family transcriptional regulator</fullName>
    </submittedName>
</protein>
<sequence length="98" mass="10757">MNELRLDVRSLRVFEAVAKSGSVSTAASKLGVTQSAVSQAVMQIEELLGTKVLDRARRPMKLTPAGIALRRHAHNVVDDMDRLLALVRASDLVNRHLN</sequence>
<evidence type="ECO:0000256" key="3">
    <source>
        <dbReference type="ARBA" id="ARBA00023125"/>
    </source>
</evidence>
<dbReference type="InterPro" id="IPR036388">
    <property type="entry name" value="WH-like_DNA-bd_sf"/>
</dbReference>
<evidence type="ECO:0000256" key="1">
    <source>
        <dbReference type="ARBA" id="ARBA00009437"/>
    </source>
</evidence>
<dbReference type="AlphaFoldDB" id="A0A5E4UZH5"/>
<dbReference type="SUPFAM" id="SSF46785">
    <property type="entry name" value="Winged helix' DNA-binding domain"/>
    <property type="match status" value="1"/>
</dbReference>
<keyword evidence="4" id="KW-0804">Transcription</keyword>
<dbReference type="Pfam" id="PF00126">
    <property type="entry name" value="HTH_1"/>
    <property type="match status" value="1"/>
</dbReference>
<dbReference type="EMBL" id="CABPRZ010000008">
    <property type="protein sequence ID" value="VVE04734.1"/>
    <property type="molecule type" value="Genomic_DNA"/>
</dbReference>
<evidence type="ECO:0000256" key="2">
    <source>
        <dbReference type="ARBA" id="ARBA00023015"/>
    </source>
</evidence>
<dbReference type="PRINTS" id="PR00039">
    <property type="entry name" value="HTHLYSR"/>
</dbReference>
<dbReference type="Proteomes" id="UP000414233">
    <property type="component" value="Unassembled WGS sequence"/>
</dbReference>
<organism evidence="6 7">
    <name type="scientific">Pandoraea terrae</name>
    <dbReference type="NCBI Taxonomy" id="1537710"/>
    <lineage>
        <taxon>Bacteria</taxon>
        <taxon>Pseudomonadati</taxon>
        <taxon>Pseudomonadota</taxon>
        <taxon>Betaproteobacteria</taxon>
        <taxon>Burkholderiales</taxon>
        <taxon>Burkholderiaceae</taxon>
        <taxon>Pandoraea</taxon>
    </lineage>
</organism>
<feature type="domain" description="HTH lysR-type" evidence="5">
    <location>
        <begin position="6"/>
        <end position="63"/>
    </location>
</feature>
<dbReference type="Gene3D" id="1.10.10.10">
    <property type="entry name" value="Winged helix-like DNA-binding domain superfamily/Winged helix DNA-binding domain"/>
    <property type="match status" value="1"/>
</dbReference>
<dbReference type="InterPro" id="IPR050950">
    <property type="entry name" value="HTH-type_LysR_regulators"/>
</dbReference>
<keyword evidence="2" id="KW-0805">Transcription regulation</keyword>
<dbReference type="FunFam" id="1.10.10.10:FF:000001">
    <property type="entry name" value="LysR family transcriptional regulator"/>
    <property type="match status" value="1"/>
</dbReference>
<dbReference type="PROSITE" id="PS50931">
    <property type="entry name" value="HTH_LYSR"/>
    <property type="match status" value="1"/>
</dbReference>